<dbReference type="InterPro" id="IPR001387">
    <property type="entry name" value="Cro/C1-type_HTH"/>
</dbReference>
<feature type="domain" description="HTH cro/C1-type" evidence="1">
    <location>
        <begin position="15"/>
        <end position="74"/>
    </location>
</feature>
<protein>
    <recommendedName>
        <fullName evidence="1">HTH cro/C1-type domain-containing protein</fullName>
    </recommendedName>
</protein>
<dbReference type="Gene3D" id="1.10.260.40">
    <property type="entry name" value="lambda repressor-like DNA-binding domains"/>
    <property type="match status" value="1"/>
</dbReference>
<comment type="caution">
    <text evidence="2">The sequence shown here is derived from an EMBL/GenBank/DDBJ whole genome shotgun (WGS) entry which is preliminary data.</text>
</comment>
<dbReference type="EMBL" id="ALYF01000006">
    <property type="protein sequence ID" value="EJW20723.1"/>
    <property type="molecule type" value="Genomic_DNA"/>
</dbReference>
<dbReference type="InterPro" id="IPR010982">
    <property type="entry name" value="Lambda_DNA-bd_dom_sf"/>
</dbReference>
<accession>J9DF09</accession>
<organism evidence="2 3">
    <name type="scientific">alpha proteobacterium IMCC14465</name>
    <dbReference type="NCBI Taxonomy" id="1220535"/>
    <lineage>
        <taxon>Bacteria</taxon>
        <taxon>Pseudomonadati</taxon>
        <taxon>Pseudomonadota</taxon>
        <taxon>Alphaproteobacteria</taxon>
        <taxon>PS1 clade</taxon>
    </lineage>
</organism>
<proteinExistence type="predicted"/>
<evidence type="ECO:0000259" key="1">
    <source>
        <dbReference type="PROSITE" id="PS50943"/>
    </source>
</evidence>
<keyword evidence="3" id="KW-1185">Reference proteome</keyword>
<reference evidence="2 3" key="1">
    <citation type="journal article" date="2012" name="J. Bacteriol.">
        <title>Genome Sequence of Strain IMCC14465, Isolated from the East Sea, Belonging to the PS1 Clade of Alphaproteobacteria.</title>
        <authorList>
            <person name="Yang S.J."/>
            <person name="Kang I."/>
            <person name="Cho J.C."/>
        </authorList>
    </citation>
    <scope>NUCLEOTIDE SEQUENCE [LARGE SCALE GENOMIC DNA]</scope>
    <source>
        <strain evidence="2 3">IMCC14465</strain>
    </source>
</reference>
<evidence type="ECO:0000313" key="3">
    <source>
        <dbReference type="Proteomes" id="UP000004836"/>
    </source>
</evidence>
<name>J9DF09_9PROT</name>
<dbReference type="PROSITE" id="PS50943">
    <property type="entry name" value="HTH_CROC1"/>
    <property type="match status" value="1"/>
</dbReference>
<evidence type="ECO:0000313" key="2">
    <source>
        <dbReference type="EMBL" id="EJW20723.1"/>
    </source>
</evidence>
<dbReference type="Proteomes" id="UP000004836">
    <property type="component" value="Unassembled WGS sequence"/>
</dbReference>
<dbReference type="SUPFAM" id="SSF47413">
    <property type="entry name" value="lambda repressor-like DNA-binding domains"/>
    <property type="match status" value="1"/>
</dbReference>
<dbReference type="AlphaFoldDB" id="J9DF09"/>
<dbReference type="GO" id="GO:0003677">
    <property type="term" value="F:DNA binding"/>
    <property type="evidence" value="ECO:0007669"/>
    <property type="project" value="InterPro"/>
</dbReference>
<sequence length="117" mass="13173">MEKHDSQTAIIGTNILYHRLARGMTYDALAHRLYVLQNLSVKPTALKHYERQGRLPAATLAAIAAVMQVDVARFYDPPDAAILLDRNTLKLITAYKTIKHQGRKDAILYLTRTLASK</sequence>
<gene>
    <name evidence="2" type="ORF">IMCC14465_16100</name>
</gene>